<evidence type="ECO:0000256" key="4">
    <source>
        <dbReference type="ARBA" id="ARBA00022496"/>
    </source>
</evidence>
<reference evidence="16" key="1">
    <citation type="journal article" date="2019" name="Int. J. Syst. Evol. Microbiol.">
        <title>The Global Catalogue of Microorganisms (GCM) 10K type strain sequencing project: providing services to taxonomists for standard genome sequencing and annotation.</title>
        <authorList>
            <consortium name="The Broad Institute Genomics Platform"/>
            <consortium name="The Broad Institute Genome Sequencing Center for Infectious Disease"/>
            <person name="Wu L."/>
            <person name="Ma J."/>
        </authorList>
    </citation>
    <scope>NUCLEOTIDE SEQUENCE [LARGE SCALE GENOMIC DNA]</scope>
    <source>
        <strain evidence="16">CCUG 62982</strain>
    </source>
</reference>
<comment type="similarity">
    <text evidence="11 12">Belongs to the TonB-dependent receptor family.</text>
</comment>
<dbReference type="PANTHER" id="PTHR32552">
    <property type="entry name" value="FERRICHROME IRON RECEPTOR-RELATED"/>
    <property type="match status" value="1"/>
</dbReference>
<keyword evidence="5 11" id="KW-0812">Transmembrane</keyword>
<keyword evidence="10 11" id="KW-0998">Cell outer membrane</keyword>
<keyword evidence="4" id="KW-0410">Iron transport</keyword>
<proteinExistence type="inferred from homology"/>
<evidence type="ECO:0000256" key="11">
    <source>
        <dbReference type="PROSITE-ProRule" id="PRU01360"/>
    </source>
</evidence>
<dbReference type="Proteomes" id="UP001596977">
    <property type="component" value="Unassembled WGS sequence"/>
</dbReference>
<accession>A0ABW3H268</accession>
<evidence type="ECO:0000256" key="2">
    <source>
        <dbReference type="ARBA" id="ARBA00022448"/>
    </source>
</evidence>
<keyword evidence="2 11" id="KW-0813">Transport</keyword>
<dbReference type="EMBL" id="JBHTJG010000001">
    <property type="protein sequence ID" value="MFD0945560.1"/>
    <property type="molecule type" value="Genomic_DNA"/>
</dbReference>
<dbReference type="InterPro" id="IPR012910">
    <property type="entry name" value="Plug_dom"/>
</dbReference>
<comment type="subcellular location">
    <subcellularLocation>
        <location evidence="1 11">Cell outer membrane</location>
        <topology evidence="1 11">Multi-pass membrane protein</topology>
    </subcellularLocation>
</comment>
<dbReference type="PROSITE" id="PS52016">
    <property type="entry name" value="TONB_DEPENDENT_REC_3"/>
    <property type="match status" value="1"/>
</dbReference>
<name>A0ABW3H268_9SPHN</name>
<protein>
    <submittedName>
        <fullName evidence="15">TonB-dependent receptor</fullName>
    </submittedName>
</protein>
<evidence type="ECO:0000256" key="1">
    <source>
        <dbReference type="ARBA" id="ARBA00004571"/>
    </source>
</evidence>
<evidence type="ECO:0000313" key="15">
    <source>
        <dbReference type="EMBL" id="MFD0945560.1"/>
    </source>
</evidence>
<keyword evidence="7" id="KW-0406">Ion transport</keyword>
<keyword evidence="3 11" id="KW-1134">Transmembrane beta strand</keyword>
<dbReference type="Pfam" id="PF07715">
    <property type="entry name" value="Plug"/>
    <property type="match status" value="1"/>
</dbReference>
<organism evidence="15 16">
    <name type="scientific">Sphingomonas canadensis</name>
    <dbReference type="NCBI Taxonomy" id="1219257"/>
    <lineage>
        <taxon>Bacteria</taxon>
        <taxon>Pseudomonadati</taxon>
        <taxon>Pseudomonadota</taxon>
        <taxon>Alphaproteobacteria</taxon>
        <taxon>Sphingomonadales</taxon>
        <taxon>Sphingomonadaceae</taxon>
        <taxon>Sphingomonas</taxon>
    </lineage>
</organism>
<dbReference type="InterPro" id="IPR036942">
    <property type="entry name" value="Beta-barrel_TonB_sf"/>
</dbReference>
<dbReference type="InterPro" id="IPR000531">
    <property type="entry name" value="Beta-barrel_TonB"/>
</dbReference>
<evidence type="ECO:0000256" key="6">
    <source>
        <dbReference type="ARBA" id="ARBA00023004"/>
    </source>
</evidence>
<dbReference type="Gene3D" id="2.40.170.20">
    <property type="entry name" value="TonB-dependent receptor, beta-barrel domain"/>
    <property type="match status" value="1"/>
</dbReference>
<dbReference type="SUPFAM" id="SSF56935">
    <property type="entry name" value="Porins"/>
    <property type="match status" value="1"/>
</dbReference>
<evidence type="ECO:0000256" key="3">
    <source>
        <dbReference type="ARBA" id="ARBA00022452"/>
    </source>
</evidence>
<keyword evidence="15" id="KW-0675">Receptor</keyword>
<evidence type="ECO:0000256" key="5">
    <source>
        <dbReference type="ARBA" id="ARBA00022692"/>
    </source>
</evidence>
<evidence type="ECO:0000313" key="16">
    <source>
        <dbReference type="Proteomes" id="UP001596977"/>
    </source>
</evidence>
<feature type="domain" description="TonB-dependent receptor plug" evidence="14">
    <location>
        <begin position="41"/>
        <end position="155"/>
    </location>
</feature>
<feature type="domain" description="TonB-dependent receptor-like beta-barrel" evidence="13">
    <location>
        <begin position="284"/>
        <end position="725"/>
    </location>
</feature>
<keyword evidence="6" id="KW-0408">Iron</keyword>
<keyword evidence="8 12" id="KW-0798">TonB box</keyword>
<keyword evidence="16" id="KW-1185">Reference proteome</keyword>
<evidence type="ECO:0000259" key="13">
    <source>
        <dbReference type="Pfam" id="PF00593"/>
    </source>
</evidence>
<comment type="caution">
    <text evidence="15">The sequence shown here is derived from an EMBL/GenBank/DDBJ whole genome shotgun (WGS) entry which is preliminary data.</text>
</comment>
<dbReference type="Pfam" id="PF00593">
    <property type="entry name" value="TonB_dep_Rec_b-barrel"/>
    <property type="match status" value="1"/>
</dbReference>
<evidence type="ECO:0000256" key="8">
    <source>
        <dbReference type="ARBA" id="ARBA00023077"/>
    </source>
</evidence>
<evidence type="ECO:0000256" key="9">
    <source>
        <dbReference type="ARBA" id="ARBA00023136"/>
    </source>
</evidence>
<evidence type="ECO:0000256" key="10">
    <source>
        <dbReference type="ARBA" id="ARBA00023237"/>
    </source>
</evidence>
<dbReference type="PANTHER" id="PTHR32552:SF81">
    <property type="entry name" value="TONB-DEPENDENT OUTER MEMBRANE RECEPTOR"/>
    <property type="match status" value="1"/>
</dbReference>
<sequence length="771" mass="82567">MIALCATLGATAAQAQASDDPADQSSEGDIVVTARFREETVQDIGGSISAIDGRAIAREGIDEFEDIARRTPGLSTIDRGPSQNDVSVRGISNGVSPRLSDLGGSGPLVSQFLDDIPVAAATASQRDFNYFDFDRIEVLRGPQPTLFGEGSVGGTIRYFSRDPNLGGALASDMVFQSSLSFTDEGGTNVAASAASSFILVPDRLGIRAVVNYRKDDGFIDNPRLGIDNFNDYRAFSGRVVALWKPTDDLSIRLMAFAGRDDFGGSYEVNAPPAAKTALVLSTPVQGDNRDKFELYTGKVEYDAGPVTLTAITGWYTRSRRDEFFDAQSAAAFGLFTTVLTATGLSNADDESFTQELRFATDLGGAFDLIGGVYYQDASYIAHLTTTAPEFAPYTTPVGGTTLIGQAGSVDSRQISGFVEGTLRASERLRLIAGVRYVDEKITSVSIQSIAAFGGAPNGLAPPFVIADVNATATAAGIPLEESFQLRRFLPRAAIELDVGDDAMLYAIAATGVRNGNLNPFTSALRGAGTPPSLARFEQARSFREDEVLSFEIGAKTRWLDDALTLNVSAFHTDFKDPQILTANPFVLTLNGPDLEIYGVELQSSWRAARGVNFYLSGTWQDASFQSGAALANPATLAALGFTEDLQKGNRPVNTPEWAAAAGVDIRQPVDGDLSVTANLSYQYIGSRFALSQNYPSSRMGAQNFVNLRVGLESEHWSLTAFVDNLTNEIEYQAIQGNTGTPILNAGKLDFRPTSVSVNRPRTIGIQFGTRF</sequence>
<keyword evidence="9 11" id="KW-0472">Membrane</keyword>
<evidence type="ECO:0000256" key="7">
    <source>
        <dbReference type="ARBA" id="ARBA00023065"/>
    </source>
</evidence>
<dbReference type="RefSeq" id="WP_264942202.1">
    <property type="nucleotide sequence ID" value="NZ_JAPDRA010000001.1"/>
</dbReference>
<evidence type="ECO:0000259" key="14">
    <source>
        <dbReference type="Pfam" id="PF07715"/>
    </source>
</evidence>
<evidence type="ECO:0000256" key="12">
    <source>
        <dbReference type="RuleBase" id="RU003357"/>
    </source>
</evidence>
<dbReference type="InterPro" id="IPR039426">
    <property type="entry name" value="TonB-dep_rcpt-like"/>
</dbReference>
<gene>
    <name evidence="15" type="ORF">ACFQ1E_04325</name>
</gene>